<feature type="compositionally biased region" description="Low complexity" evidence="1">
    <location>
        <begin position="48"/>
        <end position="61"/>
    </location>
</feature>
<gene>
    <name evidence="2" type="primary">Contig1941.g2101</name>
    <name evidence="2" type="ORF">STYLEM_13169</name>
</gene>
<evidence type="ECO:0000313" key="2">
    <source>
        <dbReference type="EMBL" id="CDW84112.1"/>
    </source>
</evidence>
<dbReference type="InParanoid" id="A0A078ASB3"/>
<name>A0A078ASB3_STYLE</name>
<sequence>MNSQQQQQLENPQQVTPYLQQIISPAQQGKPDVGIRNLFNKPTDSKLNNSSLENQENQNLNMEGSDGNDPGWRQESSRNSSSESDKEFIDENVRNAIELRQKKSKVTDFYLKLTELKDRIDREQQQALNQSQLTMASGKKDKKSSQKQQRSTIMAGIEAFIMNQLQKNNIQIDGERNTKLSTLPQTNKNKKLLQSQQTHSLKNLIDNITMDAQQNSNLKRTVTNTIQQSGYEYGSSQISRKMTQKSRRSPQEQTRNKNKIEIGNNVLELSAESDSVHNRSSQVNRSQIKSDSKKSQINQRHRSRNNGQSPIGIEIQRQNQSSQNVSQDSQQRNKQFFLNGSMLTSIDASASTRRKFVNHQDIKYAMKRQQKTLNQSVFQDVFEQYEKYNTKSLDRDKSVESSQQGKGKKEYSNLQTISKTSQQDNSKKRFVKLNKSVQKVYLADPNPSSQTKILPKYDVNRSTEKIAQAYNKFRETPISLTAKANMKNFNFDNRFPGVKSNLPTLAGSVVISSHDDYKDIYTKERSNLPEILSKRNSHQPFQQKNPFGHTVYQGGSSTRANIVSRNHYNNLHISAEKKKTGSTYNIHQSKSPIRASINKIANSTQKYFRNLNSKFDIIKYGYDQAYLERLQNLQEQQIGKIENEISKYREKVFVQNSQRQTNINLSLRENILTKQNQQTQ</sequence>
<organism evidence="2 3">
    <name type="scientific">Stylonychia lemnae</name>
    <name type="common">Ciliate</name>
    <dbReference type="NCBI Taxonomy" id="5949"/>
    <lineage>
        <taxon>Eukaryota</taxon>
        <taxon>Sar</taxon>
        <taxon>Alveolata</taxon>
        <taxon>Ciliophora</taxon>
        <taxon>Intramacronucleata</taxon>
        <taxon>Spirotrichea</taxon>
        <taxon>Stichotrichia</taxon>
        <taxon>Sporadotrichida</taxon>
        <taxon>Oxytrichidae</taxon>
        <taxon>Stylonychinae</taxon>
        <taxon>Stylonychia</taxon>
    </lineage>
</organism>
<reference evidence="2 3" key="1">
    <citation type="submission" date="2014-06" db="EMBL/GenBank/DDBJ databases">
        <authorList>
            <person name="Swart Estienne"/>
        </authorList>
    </citation>
    <scope>NUCLEOTIDE SEQUENCE [LARGE SCALE GENOMIC DNA]</scope>
    <source>
        <strain evidence="2 3">130c</strain>
    </source>
</reference>
<feature type="compositionally biased region" description="Polar residues" evidence="1">
    <location>
        <begin position="412"/>
        <end position="424"/>
    </location>
</feature>
<protein>
    <submittedName>
        <fullName evidence="2">Uncharacterized protein</fullName>
    </submittedName>
</protein>
<feature type="compositionally biased region" description="Polar residues" evidence="1">
    <location>
        <begin position="15"/>
        <end position="27"/>
    </location>
</feature>
<feature type="region of interest" description="Disordered" evidence="1">
    <location>
        <begin position="128"/>
        <end position="150"/>
    </location>
</feature>
<keyword evidence="3" id="KW-1185">Reference proteome</keyword>
<dbReference type="Proteomes" id="UP000039865">
    <property type="component" value="Unassembled WGS sequence"/>
</dbReference>
<feature type="region of interest" description="Disordered" evidence="1">
    <location>
        <begin position="229"/>
        <end position="311"/>
    </location>
</feature>
<proteinExistence type="predicted"/>
<feature type="compositionally biased region" description="Polar residues" evidence="1">
    <location>
        <begin position="229"/>
        <end position="241"/>
    </location>
</feature>
<evidence type="ECO:0000256" key="1">
    <source>
        <dbReference type="SAM" id="MobiDB-lite"/>
    </source>
</evidence>
<feature type="compositionally biased region" description="Low complexity" evidence="1">
    <location>
        <begin position="1"/>
        <end position="14"/>
    </location>
</feature>
<feature type="region of interest" description="Disordered" evidence="1">
    <location>
        <begin position="392"/>
        <end position="426"/>
    </location>
</feature>
<accession>A0A078ASB3</accession>
<dbReference type="AlphaFoldDB" id="A0A078ASB3"/>
<evidence type="ECO:0000313" key="3">
    <source>
        <dbReference type="Proteomes" id="UP000039865"/>
    </source>
</evidence>
<dbReference type="EMBL" id="CCKQ01012491">
    <property type="protein sequence ID" value="CDW84112.1"/>
    <property type="molecule type" value="Genomic_DNA"/>
</dbReference>
<feature type="region of interest" description="Disordered" evidence="1">
    <location>
        <begin position="1"/>
        <end position="87"/>
    </location>
</feature>